<feature type="domain" description="RING-type" evidence="21">
    <location>
        <begin position="292"/>
        <end position="331"/>
    </location>
</feature>
<evidence type="ECO:0000256" key="11">
    <source>
        <dbReference type="ARBA" id="ARBA00022776"/>
    </source>
</evidence>
<feature type="domain" description="FHA" evidence="20">
    <location>
        <begin position="38"/>
        <end position="89"/>
    </location>
</feature>
<dbReference type="PANTHER" id="PTHR16079:SF4">
    <property type="entry name" value="E3 UBIQUITIN-PROTEIN LIGASE CHFR"/>
    <property type="match status" value="1"/>
</dbReference>
<dbReference type="InterPro" id="IPR052256">
    <property type="entry name" value="E3_ubiquitin-ligase_CHFR"/>
</dbReference>
<dbReference type="Pfam" id="PF00498">
    <property type="entry name" value="FHA"/>
    <property type="match status" value="1"/>
</dbReference>
<dbReference type="GO" id="GO:0008270">
    <property type="term" value="F:zinc ion binding"/>
    <property type="evidence" value="ECO:0007669"/>
    <property type="project" value="UniProtKB-KW"/>
</dbReference>
<proteinExistence type="inferred from homology"/>
<keyword evidence="7" id="KW-0132">Cell division</keyword>
<reference evidence="22" key="2">
    <citation type="submission" date="2025-08" db="UniProtKB">
        <authorList>
            <consortium name="Ensembl"/>
        </authorList>
    </citation>
    <scope>IDENTIFICATION</scope>
</reference>
<evidence type="ECO:0000256" key="12">
    <source>
        <dbReference type="ARBA" id="ARBA00022786"/>
    </source>
</evidence>
<evidence type="ECO:0000256" key="9">
    <source>
        <dbReference type="ARBA" id="ARBA00022723"/>
    </source>
</evidence>
<dbReference type="InterPro" id="IPR008984">
    <property type="entry name" value="SMAD_FHA_dom_sf"/>
</dbReference>
<evidence type="ECO:0000256" key="10">
    <source>
        <dbReference type="ARBA" id="ARBA00022771"/>
    </source>
</evidence>
<dbReference type="SUPFAM" id="SSF57850">
    <property type="entry name" value="RING/U-box"/>
    <property type="match status" value="1"/>
</dbReference>
<protein>
    <recommendedName>
        <fullName evidence="6">E3 ubiquitin-protein ligase CHFR</fullName>
        <ecNumber evidence="5">2.3.2.27</ecNumber>
    </recommendedName>
    <alternativeName>
        <fullName evidence="17">Checkpoint with forkhead and RING finger domains protein</fullName>
    </alternativeName>
    <alternativeName>
        <fullName evidence="16">RING-type E3 ubiquitin transferase CHFR</fullName>
    </alternativeName>
</protein>
<evidence type="ECO:0000256" key="6">
    <source>
        <dbReference type="ARBA" id="ARBA00017908"/>
    </source>
</evidence>
<dbReference type="FunFam" id="3.30.40.10:FF:000203">
    <property type="entry name" value="E3 ubiquitin-protein ligase CHFR isoform X1"/>
    <property type="match status" value="1"/>
</dbReference>
<evidence type="ECO:0000256" key="8">
    <source>
        <dbReference type="ARBA" id="ARBA00022679"/>
    </source>
</evidence>
<dbReference type="PANTHER" id="PTHR16079">
    <property type="entry name" value="UBIQUITIN LIGASE PROTEIN CHFR"/>
    <property type="match status" value="1"/>
</dbReference>
<reference evidence="22" key="1">
    <citation type="submission" date="2020-10" db="EMBL/GenBank/DDBJ databases">
        <title>Catharus ustulatus (Swainson's thrush) genome, bCatUst1, primary haplotype v2.</title>
        <authorList>
            <person name="Delmore K."/>
            <person name="Vafadar M."/>
            <person name="Formenti G."/>
            <person name="Chow W."/>
            <person name="Pelan S."/>
            <person name="Howe K."/>
            <person name="Rhie A."/>
            <person name="Mountcastle J."/>
            <person name="Haase B."/>
            <person name="Fedrigo O."/>
            <person name="Jarvis E.D."/>
        </authorList>
    </citation>
    <scope>NUCLEOTIDE SEQUENCE [LARGE SCALE GENOMIC DNA]</scope>
</reference>
<dbReference type="GO" id="GO:0061630">
    <property type="term" value="F:ubiquitin protein ligase activity"/>
    <property type="evidence" value="ECO:0007669"/>
    <property type="project" value="UniProtKB-EC"/>
</dbReference>
<evidence type="ECO:0000256" key="5">
    <source>
        <dbReference type="ARBA" id="ARBA00012483"/>
    </source>
</evidence>
<dbReference type="InterPro" id="IPR001841">
    <property type="entry name" value="Znf_RING"/>
</dbReference>
<keyword evidence="11" id="KW-0498">Mitosis</keyword>
<dbReference type="AlphaFoldDB" id="A0A8C3USR8"/>
<evidence type="ECO:0000256" key="1">
    <source>
        <dbReference type="ARBA" id="ARBA00000900"/>
    </source>
</evidence>
<evidence type="ECO:0000256" key="18">
    <source>
        <dbReference type="PROSITE-ProRule" id="PRU00175"/>
    </source>
</evidence>
<evidence type="ECO:0000256" key="16">
    <source>
        <dbReference type="ARBA" id="ARBA00029800"/>
    </source>
</evidence>
<accession>A0A8C3USR8</accession>
<dbReference type="GO" id="GO:0016605">
    <property type="term" value="C:PML body"/>
    <property type="evidence" value="ECO:0007669"/>
    <property type="project" value="UniProtKB-SubCell"/>
</dbReference>
<evidence type="ECO:0000256" key="7">
    <source>
        <dbReference type="ARBA" id="ARBA00022618"/>
    </source>
</evidence>
<dbReference type="PROSITE" id="PS00518">
    <property type="entry name" value="ZF_RING_1"/>
    <property type="match status" value="1"/>
</dbReference>
<dbReference type="PROSITE" id="PS50089">
    <property type="entry name" value="ZF_RING_2"/>
    <property type="match status" value="1"/>
</dbReference>
<dbReference type="Proteomes" id="UP000694563">
    <property type="component" value="Chromosome 18"/>
</dbReference>
<dbReference type="CDD" id="cd16503">
    <property type="entry name" value="RING-HC_CHFR"/>
    <property type="match status" value="1"/>
</dbReference>
<keyword evidence="14" id="KW-0539">Nucleus</keyword>
<dbReference type="SUPFAM" id="SSF49879">
    <property type="entry name" value="SMAD/FHA domain"/>
    <property type="match status" value="1"/>
</dbReference>
<dbReference type="InterPro" id="IPR040909">
    <property type="entry name" value="CHFR_Znf-CRD"/>
</dbReference>
<name>A0A8C3USR8_CATUS</name>
<dbReference type="SMART" id="SM00184">
    <property type="entry name" value="RING"/>
    <property type="match status" value="1"/>
</dbReference>
<evidence type="ECO:0000256" key="4">
    <source>
        <dbReference type="ARBA" id="ARBA00005797"/>
    </source>
</evidence>
<dbReference type="FunFam" id="2.60.200.20:FF:000022">
    <property type="entry name" value="E3 ubiquitin-protein ligase CHFR isoform X2"/>
    <property type="match status" value="1"/>
</dbReference>
<organism evidence="22 23">
    <name type="scientific">Catharus ustulatus</name>
    <name type="common">Russet-backed thrush</name>
    <name type="synonym">Hylocichla ustulatus</name>
    <dbReference type="NCBI Taxonomy" id="91951"/>
    <lineage>
        <taxon>Eukaryota</taxon>
        <taxon>Metazoa</taxon>
        <taxon>Chordata</taxon>
        <taxon>Craniata</taxon>
        <taxon>Vertebrata</taxon>
        <taxon>Euteleostomi</taxon>
        <taxon>Archelosauria</taxon>
        <taxon>Archosauria</taxon>
        <taxon>Dinosauria</taxon>
        <taxon>Saurischia</taxon>
        <taxon>Theropoda</taxon>
        <taxon>Coelurosauria</taxon>
        <taxon>Aves</taxon>
        <taxon>Neognathae</taxon>
        <taxon>Neoaves</taxon>
        <taxon>Telluraves</taxon>
        <taxon>Australaves</taxon>
        <taxon>Passeriformes</taxon>
        <taxon>Turdidae</taxon>
        <taxon>Catharus</taxon>
    </lineage>
</organism>
<evidence type="ECO:0000256" key="15">
    <source>
        <dbReference type="ARBA" id="ARBA00023306"/>
    </source>
</evidence>
<keyword evidence="8" id="KW-0808">Transferase</keyword>
<dbReference type="EC" id="2.3.2.27" evidence="5"/>
<keyword evidence="15" id="KW-0131">Cell cycle</keyword>
<sequence>MEQSEGGEQSQQQPQPWGKLIRLGADEAEHVLLLKREWTIGRRKGCDLSFPGNKLVSGDHCKIIVDEESGQVSLEDTSTNGTVINKLKVVKKQTYPLQTGDVIYVVYRKNEPENNVAYLYESLNTKHDATQETVAMMCTGRSNDETQITSSLSATQSCYEEPQPSTSTSNLFNASSTSLVESPSVVTPVPAFPVLESMCVRALHNKHEKLDVNAEASAIAPEITDKENAESDCRRTGEEEVLEPAEKKLKRDEDTCPNLSPAAPSECIIKIGSEDAKASNVKPDKMEETLTCIICQELLHDCVSLQPCMHTFCAACYSGWMERSSLCPTCRCPVERICKNHILNNLVEAYLIQHPDKCRNEDDVRSMDARNKITQDMLQPKVRRSFSDEEGSSEDLLELSDVDSESSDISQPYIVCRQCPGYRRHSVPAVSGTGQETEAGGMQALGDAPSTSANFPAAVQEYVCPAQGSHVICTCCFQPMPDRRAEREQNPHVAPQQCTVCLQPFCHLYWGCTRMACFGCLAPFCEINLGDKCLDGVLNNNHYESDILKDYLASRGLTWKNMLNESLLALQRGVFMLSDYRITGNTVLCYCCGLRSFRELAYQYRQNIPVAELPATVTSRPDCYWGRNCRTQVKAHHAM</sequence>
<dbReference type="InterPro" id="IPR013083">
    <property type="entry name" value="Znf_RING/FYVE/PHD"/>
</dbReference>
<dbReference type="GO" id="GO:0016567">
    <property type="term" value="P:protein ubiquitination"/>
    <property type="evidence" value="ECO:0007669"/>
    <property type="project" value="UniProtKB-UniPathway"/>
</dbReference>
<comment type="pathway">
    <text evidence="3">Protein modification; protein ubiquitination.</text>
</comment>
<dbReference type="GO" id="GO:0051301">
    <property type="term" value="P:cell division"/>
    <property type="evidence" value="ECO:0007669"/>
    <property type="project" value="UniProtKB-KW"/>
</dbReference>
<dbReference type="PROSITE" id="PS50006">
    <property type="entry name" value="FHA_DOMAIN"/>
    <property type="match status" value="1"/>
</dbReference>
<dbReference type="UniPathway" id="UPA00143"/>
<dbReference type="Gene3D" id="2.60.200.20">
    <property type="match status" value="1"/>
</dbReference>
<dbReference type="Pfam" id="PF13923">
    <property type="entry name" value="zf-C3HC4_2"/>
    <property type="match status" value="1"/>
</dbReference>
<comment type="catalytic activity">
    <reaction evidence="1">
        <text>S-ubiquitinyl-[E2 ubiquitin-conjugating enzyme]-L-cysteine + [acceptor protein]-L-lysine = [E2 ubiquitin-conjugating enzyme]-L-cysteine + N(6)-ubiquitinyl-[acceptor protein]-L-lysine.</text>
        <dbReference type="EC" id="2.3.2.27"/>
    </reaction>
</comment>
<evidence type="ECO:0000313" key="22">
    <source>
        <dbReference type="Ensembl" id="ENSCUSP00005017940.1"/>
    </source>
</evidence>
<evidence type="ECO:0000256" key="13">
    <source>
        <dbReference type="ARBA" id="ARBA00022833"/>
    </source>
</evidence>
<dbReference type="Pfam" id="PF17979">
    <property type="entry name" value="zf-CRD"/>
    <property type="match status" value="1"/>
</dbReference>
<dbReference type="Ensembl" id="ENSCUST00005018615.1">
    <property type="protein sequence ID" value="ENSCUSP00005017940.1"/>
    <property type="gene ID" value="ENSCUSG00005011229.1"/>
</dbReference>
<reference evidence="22" key="3">
    <citation type="submission" date="2025-09" db="UniProtKB">
        <authorList>
            <consortium name="Ensembl"/>
        </authorList>
    </citation>
    <scope>IDENTIFICATION</scope>
</reference>
<evidence type="ECO:0000259" key="21">
    <source>
        <dbReference type="PROSITE" id="PS50089"/>
    </source>
</evidence>
<dbReference type="Gene3D" id="3.30.40.140">
    <property type="match status" value="1"/>
</dbReference>
<comment type="similarity">
    <text evidence="4">Belongs to the CHFR family.</text>
</comment>
<dbReference type="GO" id="GO:0006511">
    <property type="term" value="P:ubiquitin-dependent protein catabolic process"/>
    <property type="evidence" value="ECO:0007669"/>
    <property type="project" value="TreeGrafter"/>
</dbReference>
<evidence type="ECO:0000256" key="19">
    <source>
        <dbReference type="SAM" id="MobiDB-lite"/>
    </source>
</evidence>
<evidence type="ECO:0000259" key="20">
    <source>
        <dbReference type="PROSITE" id="PS50006"/>
    </source>
</evidence>
<keyword evidence="10 18" id="KW-0863">Zinc-finger</keyword>
<keyword evidence="12" id="KW-0833">Ubl conjugation pathway</keyword>
<evidence type="ECO:0000256" key="17">
    <source>
        <dbReference type="ARBA" id="ARBA00031332"/>
    </source>
</evidence>
<keyword evidence="9" id="KW-0479">Metal-binding</keyword>
<keyword evidence="13" id="KW-0862">Zinc</keyword>
<evidence type="ECO:0000256" key="2">
    <source>
        <dbReference type="ARBA" id="ARBA00004322"/>
    </source>
</evidence>
<dbReference type="FunFam" id="3.30.40.140:FF:000001">
    <property type="entry name" value="E3 ubiquitin-protein ligase CHFR isoform X1"/>
    <property type="match status" value="1"/>
</dbReference>
<feature type="compositionally biased region" description="Acidic residues" evidence="19">
    <location>
        <begin position="388"/>
        <end position="402"/>
    </location>
</feature>
<gene>
    <name evidence="22" type="primary">CHFR</name>
</gene>
<feature type="region of interest" description="Disordered" evidence="19">
    <location>
        <begin position="378"/>
        <end position="402"/>
    </location>
</feature>
<evidence type="ECO:0000313" key="23">
    <source>
        <dbReference type="Proteomes" id="UP000694563"/>
    </source>
</evidence>
<dbReference type="Gene3D" id="3.30.40.10">
    <property type="entry name" value="Zinc/RING finger domain, C3HC4 (zinc finger)"/>
    <property type="match status" value="1"/>
</dbReference>
<dbReference type="InterPro" id="IPR017907">
    <property type="entry name" value="Znf_RING_CS"/>
</dbReference>
<comment type="subcellular location">
    <subcellularLocation>
        <location evidence="2">Nucleus</location>
        <location evidence="2">PML body</location>
    </subcellularLocation>
</comment>
<dbReference type="SMART" id="SM00240">
    <property type="entry name" value="FHA"/>
    <property type="match status" value="1"/>
</dbReference>
<keyword evidence="23" id="KW-1185">Reference proteome</keyword>
<evidence type="ECO:0000256" key="14">
    <source>
        <dbReference type="ARBA" id="ARBA00023242"/>
    </source>
</evidence>
<evidence type="ECO:0000256" key="3">
    <source>
        <dbReference type="ARBA" id="ARBA00004906"/>
    </source>
</evidence>
<dbReference type="CDD" id="cd22672">
    <property type="entry name" value="FHA_CHFR"/>
    <property type="match status" value="1"/>
</dbReference>
<dbReference type="InterPro" id="IPR000253">
    <property type="entry name" value="FHA_dom"/>
</dbReference>